<dbReference type="EMBL" id="JAPDHF010000013">
    <property type="protein sequence ID" value="KAJ4009413.1"/>
    <property type="molecule type" value="Genomic_DNA"/>
</dbReference>
<feature type="transmembrane region" description="Helical" evidence="8">
    <location>
        <begin position="123"/>
        <end position="148"/>
    </location>
</feature>
<comment type="caution">
    <text evidence="10">The sequence shown here is derived from an EMBL/GenBank/DDBJ whole genome shotgun (WGS) entry which is preliminary data.</text>
</comment>
<gene>
    <name evidence="10" type="ORF">NW766_008530</name>
</gene>
<dbReference type="PANTHER" id="PTHR43341:SF6">
    <property type="entry name" value="AMINO ACID TRANSPORTER (EUROFUNG)"/>
    <property type="match status" value="1"/>
</dbReference>
<proteinExistence type="predicted"/>
<keyword evidence="5 8" id="KW-1133">Transmembrane helix</keyword>
<feature type="transmembrane region" description="Helical" evidence="8">
    <location>
        <begin position="191"/>
        <end position="208"/>
    </location>
</feature>
<dbReference type="PIRSF" id="PIRSF006060">
    <property type="entry name" value="AA_transporter"/>
    <property type="match status" value="1"/>
</dbReference>
<sequence>MASNDNKHGETSSLHNEKVERTQSGTGSVMQGTVTHTSQLHRNLGNRQIQLIAIGGSVGTAVFVSIGTGLAHGGPGSLFLAYTIYSCMVGLVNNCMAEMAVYHPVSGAFIRMAGHWVDESFGFMVGWNFFLYEALLVPFEISALNLVLKFWRDYIPVAAVVAICIVLYGLINVGAVKWFGEAEFWLSIGKVILFFIVFFFTFITMVGGNPQKDAYGFRYWKNPGSFAEHITTGDLGRFEGFLGSLWIAAFTCVGPEYVSMIAGEAKLPRVYIKNAFKTTYIRFGIFFILSSLCVGIIIPYDDPTLVSVTGEGEGAGTGAASPYVIAMGNLGIGVLPHIVNGLLVSSIFSAGNALTYYGTRSLYGLALEGQAPRFLLKCTSFGLPIYCLGIVMLFPFLAFLAVSNDSAVVLTWLTNIITAAQIIGHIVISITYIFFYRACKAQGIDRKTLPYCGWFQPHSAWISAAFLICVVFCYGYTTFLPGNFTPDGFFTYYTMLIIAPITFFSWKFTKKTKFIKPSEADLVWERPQIDAYEAAFEEVPVGFWTEILQLFGFKRNKSNATA</sequence>
<dbReference type="GO" id="GO:0015171">
    <property type="term" value="F:amino acid transmembrane transporter activity"/>
    <property type="evidence" value="ECO:0007669"/>
    <property type="project" value="TreeGrafter"/>
</dbReference>
<dbReference type="InterPro" id="IPR004841">
    <property type="entry name" value="AA-permease/SLC12A_dom"/>
</dbReference>
<feature type="transmembrane region" description="Helical" evidence="8">
    <location>
        <begin position="337"/>
        <end position="357"/>
    </location>
</feature>
<evidence type="ECO:0000313" key="11">
    <source>
        <dbReference type="Proteomes" id="UP001152130"/>
    </source>
</evidence>
<evidence type="ECO:0000256" key="3">
    <source>
        <dbReference type="ARBA" id="ARBA00022692"/>
    </source>
</evidence>
<dbReference type="PANTHER" id="PTHR43341">
    <property type="entry name" value="AMINO ACID PERMEASE"/>
    <property type="match status" value="1"/>
</dbReference>
<evidence type="ECO:0000256" key="1">
    <source>
        <dbReference type="ARBA" id="ARBA00004141"/>
    </source>
</evidence>
<dbReference type="AlphaFoldDB" id="A0A9W8PLQ2"/>
<feature type="transmembrane region" description="Helical" evidence="8">
    <location>
        <begin position="459"/>
        <end position="477"/>
    </location>
</feature>
<dbReference type="FunFam" id="1.20.1740.10:FF:000006">
    <property type="entry name" value="General amino acid permease"/>
    <property type="match status" value="1"/>
</dbReference>
<feature type="region of interest" description="Disordered" evidence="7">
    <location>
        <begin position="1"/>
        <end position="30"/>
    </location>
</feature>
<feature type="transmembrane region" description="Helical" evidence="8">
    <location>
        <begin position="412"/>
        <end position="438"/>
    </location>
</feature>
<evidence type="ECO:0000313" key="10">
    <source>
        <dbReference type="EMBL" id="KAJ4009413.1"/>
    </source>
</evidence>
<organism evidence="10 11">
    <name type="scientific">Fusarium irregulare</name>
    <dbReference type="NCBI Taxonomy" id="2494466"/>
    <lineage>
        <taxon>Eukaryota</taxon>
        <taxon>Fungi</taxon>
        <taxon>Dikarya</taxon>
        <taxon>Ascomycota</taxon>
        <taxon>Pezizomycotina</taxon>
        <taxon>Sordariomycetes</taxon>
        <taxon>Hypocreomycetidae</taxon>
        <taxon>Hypocreales</taxon>
        <taxon>Nectriaceae</taxon>
        <taxon>Fusarium</taxon>
        <taxon>Fusarium incarnatum-equiseti species complex</taxon>
    </lineage>
</organism>
<feature type="transmembrane region" description="Helical" evidence="8">
    <location>
        <begin position="154"/>
        <end position="179"/>
    </location>
</feature>
<dbReference type="Proteomes" id="UP001152130">
    <property type="component" value="Unassembled WGS sequence"/>
</dbReference>
<evidence type="ECO:0000256" key="8">
    <source>
        <dbReference type="SAM" id="Phobius"/>
    </source>
</evidence>
<evidence type="ECO:0000256" key="7">
    <source>
        <dbReference type="SAM" id="MobiDB-lite"/>
    </source>
</evidence>
<dbReference type="Pfam" id="PF00324">
    <property type="entry name" value="AA_permease"/>
    <property type="match status" value="1"/>
</dbReference>
<protein>
    <recommendedName>
        <fullName evidence="9">Amino acid permease/ SLC12A domain-containing protein</fullName>
    </recommendedName>
</protein>
<keyword evidence="11" id="KW-1185">Reference proteome</keyword>
<keyword evidence="6 8" id="KW-0472">Membrane</keyword>
<dbReference type="InterPro" id="IPR050524">
    <property type="entry name" value="APC_YAT"/>
</dbReference>
<comment type="subcellular location">
    <subcellularLocation>
        <location evidence="1">Membrane</location>
        <topology evidence="1">Multi-pass membrane protein</topology>
    </subcellularLocation>
</comment>
<evidence type="ECO:0000259" key="9">
    <source>
        <dbReference type="Pfam" id="PF00324"/>
    </source>
</evidence>
<keyword evidence="2" id="KW-0813">Transport</keyword>
<feature type="domain" description="Amino acid permease/ SLC12A" evidence="9">
    <location>
        <begin position="49"/>
        <end position="514"/>
    </location>
</feature>
<keyword evidence="4" id="KW-0029">Amino-acid transport</keyword>
<feature type="transmembrane region" description="Helical" evidence="8">
    <location>
        <begin position="378"/>
        <end position="400"/>
    </location>
</feature>
<evidence type="ECO:0000256" key="5">
    <source>
        <dbReference type="ARBA" id="ARBA00022989"/>
    </source>
</evidence>
<feature type="transmembrane region" description="Helical" evidence="8">
    <location>
        <begin position="489"/>
        <end position="506"/>
    </location>
</feature>
<accession>A0A9W8PLQ2</accession>
<dbReference type="GO" id="GO:0016020">
    <property type="term" value="C:membrane"/>
    <property type="evidence" value="ECO:0007669"/>
    <property type="project" value="UniProtKB-SubCell"/>
</dbReference>
<dbReference type="OrthoDB" id="10062876at2759"/>
<dbReference type="Gene3D" id="1.20.1740.10">
    <property type="entry name" value="Amino acid/polyamine transporter I"/>
    <property type="match status" value="1"/>
</dbReference>
<name>A0A9W8PLQ2_9HYPO</name>
<feature type="transmembrane region" description="Helical" evidence="8">
    <location>
        <begin position="51"/>
        <end position="73"/>
    </location>
</feature>
<evidence type="ECO:0000256" key="6">
    <source>
        <dbReference type="ARBA" id="ARBA00023136"/>
    </source>
</evidence>
<evidence type="ECO:0000256" key="4">
    <source>
        <dbReference type="ARBA" id="ARBA00022970"/>
    </source>
</evidence>
<keyword evidence="3 8" id="KW-0812">Transmembrane</keyword>
<reference evidence="10" key="1">
    <citation type="submission" date="2022-10" db="EMBL/GenBank/DDBJ databases">
        <title>Fusarium specimens isolated from Avocado Roots.</title>
        <authorList>
            <person name="Stajich J."/>
            <person name="Roper C."/>
            <person name="Heimlech-Rivalta G."/>
        </authorList>
    </citation>
    <scope>NUCLEOTIDE SEQUENCE</scope>
    <source>
        <strain evidence="10">CF00143</strain>
    </source>
</reference>
<evidence type="ECO:0000256" key="2">
    <source>
        <dbReference type="ARBA" id="ARBA00022448"/>
    </source>
</evidence>
<feature type="transmembrane region" description="Helical" evidence="8">
    <location>
        <begin position="280"/>
        <end position="300"/>
    </location>
</feature>
<feature type="compositionally biased region" description="Basic and acidic residues" evidence="7">
    <location>
        <begin position="1"/>
        <end position="21"/>
    </location>
</feature>